<keyword evidence="2" id="KW-1185">Reference proteome</keyword>
<comment type="caution">
    <text evidence="1">The sequence shown here is derived from an EMBL/GenBank/DDBJ whole genome shotgun (WGS) entry which is preliminary data.</text>
</comment>
<evidence type="ECO:0008006" key="3">
    <source>
        <dbReference type="Google" id="ProtNLM"/>
    </source>
</evidence>
<organism evidence="1 2">
    <name type="scientific">Dyadobacter fanqingshengii</name>
    <dbReference type="NCBI Taxonomy" id="2906443"/>
    <lineage>
        <taxon>Bacteria</taxon>
        <taxon>Pseudomonadati</taxon>
        <taxon>Bacteroidota</taxon>
        <taxon>Cytophagia</taxon>
        <taxon>Cytophagales</taxon>
        <taxon>Spirosomataceae</taxon>
        <taxon>Dyadobacter</taxon>
    </lineage>
</organism>
<dbReference type="Proteomes" id="UP001139700">
    <property type="component" value="Unassembled WGS sequence"/>
</dbReference>
<protein>
    <recommendedName>
        <fullName evidence="3">DUF4595 domain-containing protein</fullName>
    </recommendedName>
</protein>
<sequence>MKPFLLVVIPLLFMACKDKDADKTPVETEPCQLISYVTDTTGSGAKMVINYNKQNLISGTTYAYTGYFGDTTKLSSTISYYYNEEKPSAISQSDNENVVRFEYDSEGLLSQKTWHEKKTIPRQRVHIEWANGRIVRVKRSLFERTGNADDPKNYVERDYDYIELNIDAKGNLVTLKRFSNQNELISVNEYQYDNNPNPFKKLYTIQGAFFDDQEHLLSTNNRTKVTMTYPVTGKIVVLDYTFNYNPNGYPNDGFYSNRRALDMQYKCR</sequence>
<evidence type="ECO:0000313" key="2">
    <source>
        <dbReference type="Proteomes" id="UP001139700"/>
    </source>
</evidence>
<accession>A0A9X1TAR1</accession>
<gene>
    <name evidence="1" type="ORF">LXM24_13920</name>
</gene>
<dbReference type="RefSeq" id="WP_234613760.1">
    <property type="nucleotide sequence ID" value="NZ_CP098806.1"/>
</dbReference>
<dbReference type="EMBL" id="JAJTTA010000002">
    <property type="protein sequence ID" value="MCF0041194.1"/>
    <property type="molecule type" value="Genomic_DNA"/>
</dbReference>
<evidence type="ECO:0000313" key="1">
    <source>
        <dbReference type="EMBL" id="MCF0041194.1"/>
    </source>
</evidence>
<dbReference type="PROSITE" id="PS51257">
    <property type="entry name" value="PROKAR_LIPOPROTEIN"/>
    <property type="match status" value="1"/>
</dbReference>
<dbReference type="AlphaFoldDB" id="A0A9X1TAR1"/>
<reference evidence="1" key="1">
    <citation type="submission" date="2021-12" db="EMBL/GenBank/DDBJ databases">
        <title>Novel species in genus Dyadobacter.</title>
        <authorList>
            <person name="Ma C."/>
        </authorList>
    </citation>
    <scope>NUCLEOTIDE SEQUENCE</scope>
    <source>
        <strain evidence="1">CY399</strain>
    </source>
</reference>
<proteinExistence type="predicted"/>
<name>A0A9X1TAR1_9BACT</name>